<dbReference type="EMBL" id="MU005596">
    <property type="protein sequence ID" value="KAF2680535.1"/>
    <property type="molecule type" value="Genomic_DNA"/>
</dbReference>
<name>A0A6G1IQV5_9PLEO</name>
<sequence length="72" mass="8192">MADWEIFIIVEFSSTNDCITFEREGPIFLCVIGKLDLLNILDIKGSDIFAGARWDSARWDSAQWDHSVDLKG</sequence>
<dbReference type="AlphaFoldDB" id="A0A6G1IQV5"/>
<proteinExistence type="predicted"/>
<gene>
    <name evidence="1" type="ORF">K458DRAFT_392881</name>
</gene>
<keyword evidence="2" id="KW-1185">Reference proteome</keyword>
<evidence type="ECO:0000313" key="2">
    <source>
        <dbReference type="Proteomes" id="UP000799291"/>
    </source>
</evidence>
<evidence type="ECO:0000313" key="1">
    <source>
        <dbReference type="EMBL" id="KAF2680535.1"/>
    </source>
</evidence>
<accession>A0A6G1IQV5</accession>
<dbReference type="Proteomes" id="UP000799291">
    <property type="component" value="Unassembled WGS sequence"/>
</dbReference>
<protein>
    <submittedName>
        <fullName evidence="1">Uncharacterized protein</fullName>
    </submittedName>
</protein>
<organism evidence="1 2">
    <name type="scientific">Lentithecium fluviatile CBS 122367</name>
    <dbReference type="NCBI Taxonomy" id="1168545"/>
    <lineage>
        <taxon>Eukaryota</taxon>
        <taxon>Fungi</taxon>
        <taxon>Dikarya</taxon>
        <taxon>Ascomycota</taxon>
        <taxon>Pezizomycotina</taxon>
        <taxon>Dothideomycetes</taxon>
        <taxon>Pleosporomycetidae</taxon>
        <taxon>Pleosporales</taxon>
        <taxon>Massarineae</taxon>
        <taxon>Lentitheciaceae</taxon>
        <taxon>Lentithecium</taxon>
    </lineage>
</organism>
<reference evidence="1" key="1">
    <citation type="journal article" date="2020" name="Stud. Mycol.">
        <title>101 Dothideomycetes genomes: a test case for predicting lifestyles and emergence of pathogens.</title>
        <authorList>
            <person name="Haridas S."/>
            <person name="Albert R."/>
            <person name="Binder M."/>
            <person name="Bloem J."/>
            <person name="Labutti K."/>
            <person name="Salamov A."/>
            <person name="Andreopoulos B."/>
            <person name="Baker S."/>
            <person name="Barry K."/>
            <person name="Bills G."/>
            <person name="Bluhm B."/>
            <person name="Cannon C."/>
            <person name="Castanera R."/>
            <person name="Culley D."/>
            <person name="Daum C."/>
            <person name="Ezra D."/>
            <person name="Gonzalez J."/>
            <person name="Henrissat B."/>
            <person name="Kuo A."/>
            <person name="Liang C."/>
            <person name="Lipzen A."/>
            <person name="Lutzoni F."/>
            <person name="Magnuson J."/>
            <person name="Mondo S."/>
            <person name="Nolan M."/>
            <person name="Ohm R."/>
            <person name="Pangilinan J."/>
            <person name="Park H.-J."/>
            <person name="Ramirez L."/>
            <person name="Alfaro M."/>
            <person name="Sun H."/>
            <person name="Tritt A."/>
            <person name="Yoshinaga Y."/>
            <person name="Zwiers L.-H."/>
            <person name="Turgeon B."/>
            <person name="Goodwin S."/>
            <person name="Spatafora J."/>
            <person name="Crous P."/>
            <person name="Grigoriev I."/>
        </authorList>
    </citation>
    <scope>NUCLEOTIDE SEQUENCE</scope>
    <source>
        <strain evidence="1">CBS 122367</strain>
    </source>
</reference>